<evidence type="ECO:0000256" key="1">
    <source>
        <dbReference type="SAM" id="MobiDB-lite"/>
    </source>
</evidence>
<protein>
    <submittedName>
        <fullName evidence="2">Uncharacterized protein</fullName>
    </submittedName>
</protein>
<evidence type="ECO:0000313" key="3">
    <source>
        <dbReference type="Proteomes" id="UP000015106"/>
    </source>
</evidence>
<evidence type="ECO:0000313" key="2">
    <source>
        <dbReference type="EnsemblPlants" id="TuG1812G0100004481.01.T01.cds332945"/>
    </source>
</evidence>
<reference evidence="2" key="3">
    <citation type="submission" date="2022-06" db="UniProtKB">
        <authorList>
            <consortium name="EnsemblPlants"/>
        </authorList>
    </citation>
    <scope>IDENTIFICATION</scope>
</reference>
<feature type="region of interest" description="Disordered" evidence="1">
    <location>
        <begin position="50"/>
        <end position="81"/>
    </location>
</feature>
<name>A0A8R7P801_TRIUA</name>
<dbReference type="Gramene" id="TuG1812G0100004481.01.T01">
    <property type="protein sequence ID" value="TuG1812G0100004481.01.T01.cds332945"/>
    <property type="gene ID" value="TuG1812G0100004481.01"/>
</dbReference>
<dbReference type="Proteomes" id="UP000015106">
    <property type="component" value="Chromosome 1"/>
</dbReference>
<keyword evidence="3" id="KW-1185">Reference proteome</keyword>
<sequence length="81" mass="8539">MELRLRLLLLLREGVPAERAEAAGLGLVRRLPGRPDEAAVCPPAGRRRRARLAACPPGRPGSGRTRAPTLAAVPRAASSLV</sequence>
<dbReference type="AlphaFoldDB" id="A0A8R7P801"/>
<reference evidence="2" key="2">
    <citation type="submission" date="2018-03" db="EMBL/GenBank/DDBJ databases">
        <title>The Triticum urartu genome reveals the dynamic nature of wheat genome evolution.</title>
        <authorList>
            <person name="Ling H."/>
            <person name="Ma B."/>
            <person name="Shi X."/>
            <person name="Liu H."/>
            <person name="Dong L."/>
            <person name="Sun H."/>
            <person name="Cao Y."/>
            <person name="Gao Q."/>
            <person name="Zheng S."/>
            <person name="Li Y."/>
            <person name="Yu Y."/>
            <person name="Du H."/>
            <person name="Qi M."/>
            <person name="Li Y."/>
            <person name="Yu H."/>
            <person name="Cui Y."/>
            <person name="Wang N."/>
            <person name="Chen C."/>
            <person name="Wu H."/>
            <person name="Zhao Y."/>
            <person name="Zhang J."/>
            <person name="Li Y."/>
            <person name="Zhou W."/>
            <person name="Zhang B."/>
            <person name="Hu W."/>
            <person name="Eijk M."/>
            <person name="Tang J."/>
            <person name="Witsenboer H."/>
            <person name="Zhao S."/>
            <person name="Li Z."/>
            <person name="Zhang A."/>
            <person name="Wang D."/>
            <person name="Liang C."/>
        </authorList>
    </citation>
    <scope>NUCLEOTIDE SEQUENCE [LARGE SCALE GENOMIC DNA]</scope>
    <source>
        <strain evidence="2">cv. G1812</strain>
    </source>
</reference>
<accession>A0A8R7P801</accession>
<dbReference type="EnsemblPlants" id="TuG1812G0100004481.01.T01">
    <property type="protein sequence ID" value="TuG1812G0100004481.01.T01.cds332945"/>
    <property type="gene ID" value="TuG1812G0100004481.01"/>
</dbReference>
<proteinExistence type="predicted"/>
<organism evidence="2 3">
    <name type="scientific">Triticum urartu</name>
    <name type="common">Red wild einkorn</name>
    <name type="synonym">Crithodium urartu</name>
    <dbReference type="NCBI Taxonomy" id="4572"/>
    <lineage>
        <taxon>Eukaryota</taxon>
        <taxon>Viridiplantae</taxon>
        <taxon>Streptophyta</taxon>
        <taxon>Embryophyta</taxon>
        <taxon>Tracheophyta</taxon>
        <taxon>Spermatophyta</taxon>
        <taxon>Magnoliopsida</taxon>
        <taxon>Liliopsida</taxon>
        <taxon>Poales</taxon>
        <taxon>Poaceae</taxon>
        <taxon>BOP clade</taxon>
        <taxon>Pooideae</taxon>
        <taxon>Triticodae</taxon>
        <taxon>Triticeae</taxon>
        <taxon>Triticinae</taxon>
        <taxon>Triticum</taxon>
    </lineage>
</organism>
<reference evidence="3" key="1">
    <citation type="journal article" date="2013" name="Nature">
        <title>Draft genome of the wheat A-genome progenitor Triticum urartu.</title>
        <authorList>
            <person name="Ling H.Q."/>
            <person name="Zhao S."/>
            <person name="Liu D."/>
            <person name="Wang J."/>
            <person name="Sun H."/>
            <person name="Zhang C."/>
            <person name="Fan H."/>
            <person name="Li D."/>
            <person name="Dong L."/>
            <person name="Tao Y."/>
            <person name="Gao C."/>
            <person name="Wu H."/>
            <person name="Li Y."/>
            <person name="Cui Y."/>
            <person name="Guo X."/>
            <person name="Zheng S."/>
            <person name="Wang B."/>
            <person name="Yu K."/>
            <person name="Liang Q."/>
            <person name="Yang W."/>
            <person name="Lou X."/>
            <person name="Chen J."/>
            <person name="Feng M."/>
            <person name="Jian J."/>
            <person name="Zhang X."/>
            <person name="Luo G."/>
            <person name="Jiang Y."/>
            <person name="Liu J."/>
            <person name="Wang Z."/>
            <person name="Sha Y."/>
            <person name="Zhang B."/>
            <person name="Wu H."/>
            <person name="Tang D."/>
            <person name="Shen Q."/>
            <person name="Xue P."/>
            <person name="Zou S."/>
            <person name="Wang X."/>
            <person name="Liu X."/>
            <person name="Wang F."/>
            <person name="Yang Y."/>
            <person name="An X."/>
            <person name="Dong Z."/>
            <person name="Zhang K."/>
            <person name="Zhang X."/>
            <person name="Luo M.C."/>
            <person name="Dvorak J."/>
            <person name="Tong Y."/>
            <person name="Wang J."/>
            <person name="Yang H."/>
            <person name="Li Z."/>
            <person name="Wang D."/>
            <person name="Zhang A."/>
            <person name="Wang J."/>
        </authorList>
    </citation>
    <scope>NUCLEOTIDE SEQUENCE</scope>
    <source>
        <strain evidence="3">cv. G1812</strain>
    </source>
</reference>